<dbReference type="SUPFAM" id="SSF51905">
    <property type="entry name" value="FAD/NAD(P)-binding domain"/>
    <property type="match status" value="1"/>
</dbReference>
<dbReference type="Gene3D" id="3.30.9.10">
    <property type="entry name" value="D-Amino Acid Oxidase, subunit A, domain 2"/>
    <property type="match status" value="1"/>
</dbReference>
<organism evidence="3">
    <name type="scientific">uncultured Thermomicrobiales bacterium</name>
    <dbReference type="NCBI Taxonomy" id="1645740"/>
    <lineage>
        <taxon>Bacteria</taxon>
        <taxon>Pseudomonadati</taxon>
        <taxon>Thermomicrobiota</taxon>
        <taxon>Thermomicrobia</taxon>
        <taxon>Thermomicrobiales</taxon>
        <taxon>environmental samples</taxon>
    </lineage>
</organism>
<name>A0A6J4UQZ3_9BACT</name>
<dbReference type="InterPro" id="IPR036188">
    <property type="entry name" value="FAD/NAD-bd_sf"/>
</dbReference>
<sequence length="408" mass="42893">MEPLIPPITDIAVVGGGIVGASIAWHLAARNIAVTVFERGTIASGASGRTGALLRQHYSNRPEATLAHESLKVFRDWPEIVGGAPVHHPTGLVLTLAAGPHADANVARLRRNVAMQNGVGIASEAITPDRLRDLQPFVRVDDLAAAAYEPTSGYADAVAATRGMARAAARAGARIVEGCPVLALTAQGDRVTGVVTPSGPVRAGVVVCAAGPWSTALLGAIGVSLPVAALRVQIAILHRPLAFDAPHFVYLDTAAGMFCRPYGPGCSLVGVSGGDQHDHVPVDPDRYEQRVDAEYPGRAISAIARRIPGMTGAAFLNGRAGLYDMTPDAHPIIGPGPLDGLYLACGFSGAGFKKGPAVGRLMADTIVDNRCDWLDPAPFRLDRFQADGWQRPWSENEYVFETDFGHGF</sequence>
<accession>A0A6J4UQZ3</accession>
<evidence type="ECO:0000256" key="1">
    <source>
        <dbReference type="ARBA" id="ARBA00023002"/>
    </source>
</evidence>
<feature type="domain" description="FAD dependent oxidoreductase" evidence="2">
    <location>
        <begin position="10"/>
        <end position="364"/>
    </location>
</feature>
<dbReference type="PANTHER" id="PTHR13847:SF287">
    <property type="entry name" value="FAD-DEPENDENT OXIDOREDUCTASE DOMAIN-CONTAINING PROTEIN 1"/>
    <property type="match status" value="1"/>
</dbReference>
<gene>
    <name evidence="3" type="ORF">AVDCRST_MAG73-3067</name>
</gene>
<reference evidence="3" key="1">
    <citation type="submission" date="2020-02" db="EMBL/GenBank/DDBJ databases">
        <authorList>
            <person name="Meier V. D."/>
        </authorList>
    </citation>
    <scope>NUCLEOTIDE SEQUENCE</scope>
    <source>
        <strain evidence="3">AVDCRST_MAG73</strain>
    </source>
</reference>
<dbReference type="PANTHER" id="PTHR13847">
    <property type="entry name" value="SARCOSINE DEHYDROGENASE-RELATED"/>
    <property type="match status" value="1"/>
</dbReference>
<evidence type="ECO:0000313" key="3">
    <source>
        <dbReference type="EMBL" id="CAA9554046.1"/>
    </source>
</evidence>
<dbReference type="GO" id="GO:0005737">
    <property type="term" value="C:cytoplasm"/>
    <property type="evidence" value="ECO:0007669"/>
    <property type="project" value="TreeGrafter"/>
</dbReference>
<proteinExistence type="predicted"/>
<dbReference type="GO" id="GO:0016491">
    <property type="term" value="F:oxidoreductase activity"/>
    <property type="evidence" value="ECO:0007669"/>
    <property type="project" value="UniProtKB-KW"/>
</dbReference>
<dbReference type="AlphaFoldDB" id="A0A6J4UQZ3"/>
<protein>
    <recommendedName>
        <fullName evidence="2">FAD dependent oxidoreductase domain-containing protein</fullName>
    </recommendedName>
</protein>
<dbReference type="Gene3D" id="3.50.50.60">
    <property type="entry name" value="FAD/NAD(P)-binding domain"/>
    <property type="match status" value="1"/>
</dbReference>
<dbReference type="EMBL" id="CADCWE010000204">
    <property type="protein sequence ID" value="CAA9554046.1"/>
    <property type="molecule type" value="Genomic_DNA"/>
</dbReference>
<keyword evidence="1" id="KW-0560">Oxidoreductase</keyword>
<evidence type="ECO:0000259" key="2">
    <source>
        <dbReference type="Pfam" id="PF01266"/>
    </source>
</evidence>
<dbReference type="InterPro" id="IPR006076">
    <property type="entry name" value="FAD-dep_OxRdtase"/>
</dbReference>
<dbReference type="Pfam" id="PF01266">
    <property type="entry name" value="DAO"/>
    <property type="match status" value="1"/>
</dbReference>